<evidence type="ECO:0000256" key="2">
    <source>
        <dbReference type="ARBA" id="ARBA00022448"/>
    </source>
</evidence>
<feature type="compositionally biased region" description="Polar residues" evidence="4">
    <location>
        <begin position="488"/>
        <end position="498"/>
    </location>
</feature>
<evidence type="ECO:0000256" key="4">
    <source>
        <dbReference type="SAM" id="MobiDB-lite"/>
    </source>
</evidence>
<dbReference type="InterPro" id="IPR006059">
    <property type="entry name" value="SBP"/>
</dbReference>
<feature type="chain" id="PRO_5039427107" evidence="5">
    <location>
        <begin position="21"/>
        <end position="506"/>
    </location>
</feature>
<keyword evidence="2" id="KW-0813">Transport</keyword>
<evidence type="ECO:0000256" key="1">
    <source>
        <dbReference type="ARBA" id="ARBA00008520"/>
    </source>
</evidence>
<keyword evidence="3 5" id="KW-0732">Signal</keyword>
<sequence length="506" mass="55256">MKKKLFAILSCLVILTLVLAGCGGEKAKDTAKEPAAQGKLVDGPFKKVEGLPAIQAPEGFDWKQFAGVELNVISENTPPSSAIAANIKEFEEATGIKVNIQQMDLGTLVQKVGLDFGAGSSKYHVIYADPYQVLAKYSSKFVDLNELEKDPTLPKIPGGLEDFIQSQLEIDGYMGSKDKLYALPYDCPTMVLAYRTDVMAKIKENFLKEKGFDPTPNPNMTWEQYYQVAEYINKHAAELGVKYGTGHQAKQYDSLMCDFSNILNAYGADYFENRDLGGIGAANPGKTALTTPEAIQAFEFYNKLLKIAHPGSKSWDWNGLAEAFAAGEVAMAPEWHEFASMFENPEKSKVAGKVAWTTLPKGPKRSANIFGGTGIGINANASEKEKKAAWLFLVWATSPQTQLMILESPVGGATPSRNSVYNVASVKKAMEDPTSEEAKKMPNLTSMKATLEAWKAENAYGRPKVPQWPQIDTIVFTELSKMLAGQQDPKTTAESISKQVDALTGN</sequence>
<dbReference type="Proteomes" id="UP000184148">
    <property type="component" value="Unassembled WGS sequence"/>
</dbReference>
<dbReference type="PROSITE" id="PS51257">
    <property type="entry name" value="PROKAR_LIPOPROTEIN"/>
    <property type="match status" value="1"/>
</dbReference>
<feature type="signal peptide" evidence="5">
    <location>
        <begin position="1"/>
        <end position="20"/>
    </location>
</feature>
<reference evidence="7" key="1">
    <citation type="submission" date="2016-11" db="EMBL/GenBank/DDBJ databases">
        <authorList>
            <person name="Varghese N."/>
            <person name="Submissions S."/>
        </authorList>
    </citation>
    <scope>NUCLEOTIDE SEQUENCE [LARGE SCALE GENOMIC DNA]</scope>
    <source>
        <strain evidence="7">DSM 12395</strain>
    </source>
</reference>
<dbReference type="PANTHER" id="PTHR43649:SF34">
    <property type="entry name" value="ABC TRANSPORTER PERIPLASMIC-BINDING PROTEIN YCJN-RELATED"/>
    <property type="match status" value="1"/>
</dbReference>
<accession>A0A1M4UQH0</accession>
<evidence type="ECO:0000313" key="7">
    <source>
        <dbReference type="Proteomes" id="UP000184148"/>
    </source>
</evidence>
<protein>
    <submittedName>
        <fullName evidence="6">Carbohydrate ABC transporter substrate-binding protein, CUT1 family</fullName>
    </submittedName>
</protein>
<feature type="region of interest" description="Disordered" evidence="4">
    <location>
        <begin position="486"/>
        <end position="506"/>
    </location>
</feature>
<evidence type="ECO:0000313" key="6">
    <source>
        <dbReference type="EMBL" id="SHE58853.1"/>
    </source>
</evidence>
<name>A0A1M4UQH0_9FIRM</name>
<proteinExistence type="inferred from homology"/>
<dbReference type="AlphaFoldDB" id="A0A1M4UQH0"/>
<dbReference type="EMBL" id="FQUY01000003">
    <property type="protein sequence ID" value="SHE58853.1"/>
    <property type="molecule type" value="Genomic_DNA"/>
</dbReference>
<organism evidence="6 7">
    <name type="scientific">Desulforamulus putei DSM 12395</name>
    <dbReference type="NCBI Taxonomy" id="1121429"/>
    <lineage>
        <taxon>Bacteria</taxon>
        <taxon>Bacillati</taxon>
        <taxon>Bacillota</taxon>
        <taxon>Clostridia</taxon>
        <taxon>Eubacteriales</taxon>
        <taxon>Peptococcaceae</taxon>
        <taxon>Desulforamulus</taxon>
    </lineage>
</organism>
<dbReference type="STRING" id="1121429.SAMN02745133_00726"/>
<evidence type="ECO:0000256" key="3">
    <source>
        <dbReference type="ARBA" id="ARBA00022729"/>
    </source>
</evidence>
<dbReference type="InterPro" id="IPR050490">
    <property type="entry name" value="Bact_solute-bd_prot1"/>
</dbReference>
<dbReference type="Gene3D" id="3.40.190.10">
    <property type="entry name" value="Periplasmic binding protein-like II"/>
    <property type="match status" value="2"/>
</dbReference>
<dbReference type="SUPFAM" id="SSF53850">
    <property type="entry name" value="Periplasmic binding protein-like II"/>
    <property type="match status" value="1"/>
</dbReference>
<dbReference type="Pfam" id="PF01547">
    <property type="entry name" value="SBP_bac_1"/>
    <property type="match status" value="1"/>
</dbReference>
<gene>
    <name evidence="6" type="ORF">SAMN02745133_00726</name>
</gene>
<comment type="similarity">
    <text evidence="1">Belongs to the bacterial solute-binding protein 1 family.</text>
</comment>
<dbReference type="OrthoDB" id="362670at2"/>
<evidence type="ECO:0000256" key="5">
    <source>
        <dbReference type="SAM" id="SignalP"/>
    </source>
</evidence>
<dbReference type="PANTHER" id="PTHR43649">
    <property type="entry name" value="ARABINOSE-BINDING PROTEIN-RELATED"/>
    <property type="match status" value="1"/>
</dbReference>
<keyword evidence="7" id="KW-1185">Reference proteome</keyword>
<dbReference type="RefSeq" id="WP_073235843.1">
    <property type="nucleotide sequence ID" value="NZ_FQUY01000003.1"/>
</dbReference>